<comment type="caution">
    <text evidence="2">The sequence shown here is derived from an EMBL/GenBank/DDBJ whole genome shotgun (WGS) entry which is preliminary data.</text>
</comment>
<dbReference type="Proteomes" id="UP001212997">
    <property type="component" value="Unassembled WGS sequence"/>
</dbReference>
<name>A0AAD5V889_9APHY</name>
<feature type="compositionally biased region" description="Polar residues" evidence="1">
    <location>
        <begin position="812"/>
        <end position="830"/>
    </location>
</feature>
<feature type="region of interest" description="Disordered" evidence="1">
    <location>
        <begin position="1"/>
        <end position="140"/>
    </location>
</feature>
<dbReference type="InterPro" id="IPR029006">
    <property type="entry name" value="ADF-H/Gelsolin-like_dom_sf"/>
</dbReference>
<keyword evidence="3" id="KW-1185">Reference proteome</keyword>
<feature type="compositionally biased region" description="Polar residues" evidence="1">
    <location>
        <begin position="534"/>
        <end position="547"/>
    </location>
</feature>
<reference evidence="2" key="1">
    <citation type="submission" date="2022-07" db="EMBL/GenBank/DDBJ databases">
        <title>Genome Sequence of Physisporinus lineatus.</title>
        <authorList>
            <person name="Buettner E."/>
        </authorList>
    </citation>
    <scope>NUCLEOTIDE SEQUENCE</scope>
    <source>
        <strain evidence="2">VT162</strain>
    </source>
</reference>
<feature type="compositionally biased region" description="Basic and acidic residues" evidence="1">
    <location>
        <begin position="516"/>
        <end position="528"/>
    </location>
</feature>
<accession>A0AAD5V889</accession>
<dbReference type="InterPro" id="IPR007122">
    <property type="entry name" value="Villin/Gelsolin"/>
</dbReference>
<dbReference type="SMART" id="SM00262">
    <property type="entry name" value="GEL"/>
    <property type="match status" value="1"/>
</dbReference>
<feature type="compositionally biased region" description="Basic and acidic residues" evidence="1">
    <location>
        <begin position="77"/>
        <end position="92"/>
    </location>
</feature>
<dbReference type="EMBL" id="JANAWD010000056">
    <property type="protein sequence ID" value="KAJ3488924.1"/>
    <property type="molecule type" value="Genomic_DNA"/>
</dbReference>
<dbReference type="Gene3D" id="3.40.20.10">
    <property type="entry name" value="Severin"/>
    <property type="match status" value="1"/>
</dbReference>
<feature type="compositionally biased region" description="Low complexity" evidence="1">
    <location>
        <begin position="502"/>
        <end position="513"/>
    </location>
</feature>
<dbReference type="SUPFAM" id="SSF55753">
    <property type="entry name" value="Actin depolymerizing proteins"/>
    <property type="match status" value="1"/>
</dbReference>
<evidence type="ECO:0008006" key="4">
    <source>
        <dbReference type="Google" id="ProtNLM"/>
    </source>
</evidence>
<evidence type="ECO:0000313" key="2">
    <source>
        <dbReference type="EMBL" id="KAJ3488924.1"/>
    </source>
</evidence>
<evidence type="ECO:0000256" key="1">
    <source>
        <dbReference type="SAM" id="MobiDB-lite"/>
    </source>
</evidence>
<feature type="region of interest" description="Disordered" evidence="1">
    <location>
        <begin position="208"/>
        <end position="851"/>
    </location>
</feature>
<feature type="compositionally biased region" description="Basic and acidic residues" evidence="1">
    <location>
        <begin position="283"/>
        <end position="296"/>
    </location>
</feature>
<sequence>MSVVGDGAARRRTTGGPAKPEAGLAEWTSKIKALQRQVDEDEEAETRRLEEEIAASRAARLRRSVGGASRGNSTDLSKNDEVLALKDSENVRGNDAARSPMDRQRNQDNALRKLVGGESGTSTSDRVVATSPKQPPQSTPMSLAAFMGGRATGPRLTKHAPQQDAHDPTQFVQRTHITAPHPIFGRGGVAMPGMTGREEKKAAAIAYTRGQGNGQLTKSVSDLPDRDRKMSTPSNVRSFVEKVENKQAVIPQKTGSSQYAGDQSSRQRTISTPTGAYTPRAPLRSDNREDTDRLKSEPLSARVSTSPSTSTAPPPSLLSPQGRSSPFPARMSPAPTYSSSPRIVEPQTPKLPVIPSSNSAQSESRSPAKTSQSQSPPVSYLRASGQKDPTPSISRLQGRGFVQSMVKVSSQLEAGASSGSPQRDRSLEAGRKPAVLDRWQFDAGKSSSASPTSPPIISPKPLATRKSRTFDTSTTPASGTASPSPSYSPTPKSVKPDHTGRSLKSAASLPSLSQNGKDRSPGSAKSERSGSPPLGSSKTMISYIKTTKTGDEPVTDRPTSRPPSRPPSAASRSRRSSPEVDELGMRVRHRAKSVSGTSAASDAGQGKRSVTPAPAPTSGAGGKALSHPTKDRARKPRKARENTKDAVLSVKFKAETEVINDMPVTKSTSSMSQAKLGSSPTAQVHRSKDPLHATTAQSPVGHLNPLIPKFDSNENRQSPAVSPRVPFLPQHELRKSPQPASPIEPSSPSHVKPVPTPSPPTSSSSSSSQDGSKKPAKHVRHSRIPSTGNRATVMDVAWALNEHEKHVRRMSNDTIDPTSPTERRQNQSQTPSSEPSVEPEEEDKPQPTIGVKAIVTNWGSGSDALQPSPKLERRKSSLDKYSAYALPPLAEEKTPVSSPHGTLSRVVEVPISEPKYVEQSHSVVPATEVEAPGKLQDSFKQSELVSSPLNDNSYFRIESITGPLPVVDVDALINSKDSAGITNADVQPISVEVMSIVGTNASVVSDSSIFYDTEVLAVVHRFKTKSSGLVGTKVWSWSGKHSKPGEKEERKLQELARRFPFGSTANRRIWYSSWKGNWLSVRLVNSAHGDYGEFERDAQGTRAHWTSENTAMHLVRVIDGQIYIDELDLSVKNLCSGYSYCFSLLGTFYTWYGCGSVAQERQAALAYAQEMASPSVPIELTEGENDDDEMFWMMLGEREYAQADHWKWKASAPCAAPRVWSVKLVSPRDAAIEPVMAAGLARDGVYIIDCNWEYFVVEMSKKTSSSKPFSPPVHVLIFPSQIPADLRLTFRNMDEFELNQEPVPDHMNILHADTAFQHLQQTQWDWDHLNDLSMLPLGLHPSELKR</sequence>
<feature type="compositionally biased region" description="Polar residues" evidence="1">
    <location>
        <begin position="665"/>
        <end position="684"/>
    </location>
</feature>
<feature type="compositionally biased region" description="Basic and acidic residues" evidence="1">
    <location>
        <begin position="422"/>
        <end position="435"/>
    </location>
</feature>
<feature type="compositionally biased region" description="Polar residues" evidence="1">
    <location>
        <begin position="253"/>
        <end position="275"/>
    </location>
</feature>
<protein>
    <recommendedName>
        <fullName evidence="4">Gelsolin</fullName>
    </recommendedName>
</protein>
<feature type="compositionally biased region" description="Basic residues" evidence="1">
    <location>
        <begin position="774"/>
        <end position="783"/>
    </location>
</feature>
<evidence type="ECO:0000313" key="3">
    <source>
        <dbReference type="Proteomes" id="UP001212997"/>
    </source>
</evidence>
<feature type="compositionally biased region" description="Basic and acidic residues" evidence="1">
    <location>
        <begin position="548"/>
        <end position="559"/>
    </location>
</feature>
<feature type="compositionally biased region" description="Polar residues" evidence="1">
    <location>
        <begin position="406"/>
        <end position="421"/>
    </location>
</feature>
<proteinExistence type="predicted"/>
<feature type="compositionally biased region" description="Polar residues" evidence="1">
    <location>
        <begin position="355"/>
        <end position="377"/>
    </location>
</feature>
<gene>
    <name evidence="2" type="ORF">NLI96_g2497</name>
</gene>
<dbReference type="GO" id="GO:0051015">
    <property type="term" value="F:actin filament binding"/>
    <property type="evidence" value="ECO:0007669"/>
    <property type="project" value="InterPro"/>
</dbReference>
<feature type="compositionally biased region" description="Low complexity" evidence="1">
    <location>
        <begin position="472"/>
        <end position="493"/>
    </location>
</feature>
<organism evidence="2 3">
    <name type="scientific">Meripilus lineatus</name>
    <dbReference type="NCBI Taxonomy" id="2056292"/>
    <lineage>
        <taxon>Eukaryota</taxon>
        <taxon>Fungi</taxon>
        <taxon>Dikarya</taxon>
        <taxon>Basidiomycota</taxon>
        <taxon>Agaricomycotina</taxon>
        <taxon>Agaricomycetes</taxon>
        <taxon>Polyporales</taxon>
        <taxon>Meripilaceae</taxon>
        <taxon>Meripilus</taxon>
    </lineage>
</organism>